<keyword evidence="2" id="KW-1185">Reference proteome</keyword>
<evidence type="ECO:0000313" key="2">
    <source>
        <dbReference type="Proteomes" id="UP001066276"/>
    </source>
</evidence>
<sequence length="121" mass="13322">MDIKISLFAPAQMWIMKDGGSKDFYDLDALCFFLDCLAEHDTELTSTDSGTASHTFSVMLVVATNSGSWCPDSGHKRGRDMVRPARLQGNRDMALKAVGTIMNDQSQDKFHSPLKPPNPEG</sequence>
<dbReference type="AlphaFoldDB" id="A0AAV7VW17"/>
<comment type="caution">
    <text evidence="1">The sequence shown here is derived from an EMBL/GenBank/DDBJ whole genome shotgun (WGS) entry which is preliminary data.</text>
</comment>
<dbReference type="Proteomes" id="UP001066276">
    <property type="component" value="Chromosome 2_1"/>
</dbReference>
<protein>
    <submittedName>
        <fullName evidence="1">Uncharacterized protein</fullName>
    </submittedName>
</protein>
<proteinExistence type="predicted"/>
<accession>A0AAV7VW17</accession>
<evidence type="ECO:0000313" key="1">
    <source>
        <dbReference type="EMBL" id="KAJ1204240.1"/>
    </source>
</evidence>
<gene>
    <name evidence="1" type="ORF">NDU88_008021</name>
</gene>
<dbReference type="EMBL" id="JANPWB010000003">
    <property type="protein sequence ID" value="KAJ1204240.1"/>
    <property type="molecule type" value="Genomic_DNA"/>
</dbReference>
<name>A0AAV7VW17_PLEWA</name>
<organism evidence="1 2">
    <name type="scientific">Pleurodeles waltl</name>
    <name type="common">Iberian ribbed newt</name>
    <dbReference type="NCBI Taxonomy" id="8319"/>
    <lineage>
        <taxon>Eukaryota</taxon>
        <taxon>Metazoa</taxon>
        <taxon>Chordata</taxon>
        <taxon>Craniata</taxon>
        <taxon>Vertebrata</taxon>
        <taxon>Euteleostomi</taxon>
        <taxon>Amphibia</taxon>
        <taxon>Batrachia</taxon>
        <taxon>Caudata</taxon>
        <taxon>Salamandroidea</taxon>
        <taxon>Salamandridae</taxon>
        <taxon>Pleurodelinae</taxon>
        <taxon>Pleurodeles</taxon>
    </lineage>
</organism>
<reference evidence="1" key="1">
    <citation type="journal article" date="2022" name="bioRxiv">
        <title>Sequencing and chromosome-scale assembly of the giantPleurodeles waltlgenome.</title>
        <authorList>
            <person name="Brown T."/>
            <person name="Elewa A."/>
            <person name="Iarovenko S."/>
            <person name="Subramanian E."/>
            <person name="Araus A.J."/>
            <person name="Petzold A."/>
            <person name="Susuki M."/>
            <person name="Suzuki K.-i.T."/>
            <person name="Hayashi T."/>
            <person name="Toyoda A."/>
            <person name="Oliveira C."/>
            <person name="Osipova E."/>
            <person name="Leigh N.D."/>
            <person name="Simon A."/>
            <person name="Yun M.H."/>
        </authorList>
    </citation>
    <scope>NUCLEOTIDE SEQUENCE</scope>
    <source>
        <strain evidence="1">20211129_DDA</strain>
        <tissue evidence="1">Liver</tissue>
    </source>
</reference>